<evidence type="ECO:0000256" key="1">
    <source>
        <dbReference type="SAM" id="MobiDB-lite"/>
    </source>
</evidence>
<dbReference type="AlphaFoldDB" id="A0AAV4CDA3"/>
<comment type="caution">
    <text evidence="2">The sequence shown here is derived from an EMBL/GenBank/DDBJ whole genome shotgun (WGS) entry which is preliminary data.</text>
</comment>
<keyword evidence="3" id="KW-1185">Reference proteome</keyword>
<sequence length="122" mass="13765">MEPASITGTASQRSDSGVFRSRPVNSDFYSESLSHSWNLRLSARSGQNLAELFRFHLCSMGPNVQHLKQQTRENDGKGLGRSYQQTAKHQVVERSCYNKLYTRPEEVSNIAYMSFIAVSVFG</sequence>
<gene>
    <name evidence="2" type="ORF">PoB_005709400</name>
</gene>
<dbReference type="Proteomes" id="UP000735302">
    <property type="component" value="Unassembled WGS sequence"/>
</dbReference>
<proteinExistence type="predicted"/>
<evidence type="ECO:0000313" key="3">
    <source>
        <dbReference type="Proteomes" id="UP000735302"/>
    </source>
</evidence>
<feature type="compositionally biased region" description="Polar residues" evidence="1">
    <location>
        <begin position="1"/>
        <end position="15"/>
    </location>
</feature>
<accession>A0AAV4CDA3</accession>
<protein>
    <submittedName>
        <fullName evidence="2">Uncharacterized protein</fullName>
    </submittedName>
</protein>
<feature type="region of interest" description="Disordered" evidence="1">
    <location>
        <begin position="1"/>
        <end position="21"/>
    </location>
</feature>
<name>A0AAV4CDA3_9GAST</name>
<reference evidence="2 3" key="1">
    <citation type="journal article" date="2021" name="Elife">
        <title>Chloroplast acquisition without the gene transfer in kleptoplastic sea slugs, Plakobranchus ocellatus.</title>
        <authorList>
            <person name="Maeda T."/>
            <person name="Takahashi S."/>
            <person name="Yoshida T."/>
            <person name="Shimamura S."/>
            <person name="Takaki Y."/>
            <person name="Nagai Y."/>
            <person name="Toyoda A."/>
            <person name="Suzuki Y."/>
            <person name="Arimoto A."/>
            <person name="Ishii H."/>
            <person name="Satoh N."/>
            <person name="Nishiyama T."/>
            <person name="Hasebe M."/>
            <person name="Maruyama T."/>
            <person name="Minagawa J."/>
            <person name="Obokata J."/>
            <person name="Shigenobu S."/>
        </authorList>
    </citation>
    <scope>NUCLEOTIDE SEQUENCE [LARGE SCALE GENOMIC DNA]</scope>
</reference>
<dbReference type="EMBL" id="BLXT01006250">
    <property type="protein sequence ID" value="GFO30589.1"/>
    <property type="molecule type" value="Genomic_DNA"/>
</dbReference>
<evidence type="ECO:0000313" key="2">
    <source>
        <dbReference type="EMBL" id="GFO30589.1"/>
    </source>
</evidence>
<organism evidence="2 3">
    <name type="scientific">Plakobranchus ocellatus</name>
    <dbReference type="NCBI Taxonomy" id="259542"/>
    <lineage>
        <taxon>Eukaryota</taxon>
        <taxon>Metazoa</taxon>
        <taxon>Spiralia</taxon>
        <taxon>Lophotrochozoa</taxon>
        <taxon>Mollusca</taxon>
        <taxon>Gastropoda</taxon>
        <taxon>Heterobranchia</taxon>
        <taxon>Euthyneura</taxon>
        <taxon>Panpulmonata</taxon>
        <taxon>Sacoglossa</taxon>
        <taxon>Placobranchoidea</taxon>
        <taxon>Plakobranchidae</taxon>
        <taxon>Plakobranchus</taxon>
    </lineage>
</organism>